<keyword evidence="7" id="KW-0408">Iron</keyword>
<dbReference type="Pfam" id="PF00005">
    <property type="entry name" value="ABC_tran"/>
    <property type="match status" value="1"/>
</dbReference>
<evidence type="ECO:0000256" key="9">
    <source>
        <dbReference type="ARBA" id="ARBA00023136"/>
    </source>
</evidence>
<dbReference type="SUPFAM" id="SSF50331">
    <property type="entry name" value="MOP-like"/>
    <property type="match status" value="1"/>
</dbReference>
<evidence type="ECO:0000256" key="4">
    <source>
        <dbReference type="ARBA" id="ARBA00022496"/>
    </source>
</evidence>
<dbReference type="AlphaFoldDB" id="A0A922T5L9"/>
<protein>
    <submittedName>
        <fullName evidence="11">Lipase</fullName>
    </submittedName>
</protein>
<evidence type="ECO:0000259" key="10">
    <source>
        <dbReference type="PROSITE" id="PS50893"/>
    </source>
</evidence>
<dbReference type="InterPro" id="IPR003439">
    <property type="entry name" value="ABC_transporter-like_ATP-bd"/>
</dbReference>
<keyword evidence="5" id="KW-0547">Nucleotide-binding</keyword>
<evidence type="ECO:0000256" key="7">
    <source>
        <dbReference type="ARBA" id="ARBA00023004"/>
    </source>
</evidence>
<dbReference type="PANTHER" id="PTHR42781">
    <property type="entry name" value="SPERMIDINE/PUTRESCINE IMPORT ATP-BINDING PROTEIN POTA"/>
    <property type="match status" value="1"/>
</dbReference>
<dbReference type="InterPro" id="IPR027417">
    <property type="entry name" value="P-loop_NTPase"/>
</dbReference>
<evidence type="ECO:0000313" key="12">
    <source>
        <dbReference type="Proteomes" id="UP000052167"/>
    </source>
</evidence>
<keyword evidence="9" id="KW-0472">Membrane</keyword>
<evidence type="ECO:0000256" key="6">
    <source>
        <dbReference type="ARBA" id="ARBA00022840"/>
    </source>
</evidence>
<dbReference type="SUPFAM" id="SSF52540">
    <property type="entry name" value="P-loop containing nucleoside triphosphate hydrolases"/>
    <property type="match status" value="1"/>
</dbReference>
<evidence type="ECO:0000313" key="11">
    <source>
        <dbReference type="EMBL" id="KEQ08254.1"/>
    </source>
</evidence>
<dbReference type="PROSITE" id="PS00211">
    <property type="entry name" value="ABC_TRANSPORTER_1"/>
    <property type="match status" value="1"/>
</dbReference>
<keyword evidence="3" id="KW-1003">Cell membrane</keyword>
<evidence type="ECO:0000256" key="1">
    <source>
        <dbReference type="ARBA" id="ARBA00005417"/>
    </source>
</evidence>
<evidence type="ECO:0000256" key="5">
    <source>
        <dbReference type="ARBA" id="ARBA00022741"/>
    </source>
</evidence>
<dbReference type="GO" id="GO:0016887">
    <property type="term" value="F:ATP hydrolysis activity"/>
    <property type="evidence" value="ECO:0007669"/>
    <property type="project" value="InterPro"/>
</dbReference>
<reference evidence="11 12" key="1">
    <citation type="submission" date="2014-06" db="EMBL/GenBank/DDBJ databases">
        <title>Rhizobium pelagicum/R2-400B4.</title>
        <authorList>
            <person name="Kimes N.E."/>
            <person name="Lopez-Perez M."/>
        </authorList>
    </citation>
    <scope>NUCLEOTIDE SEQUENCE [LARGE SCALE GENOMIC DNA]</scope>
    <source>
        <strain evidence="11 12">R2-400B4</strain>
    </source>
</reference>
<dbReference type="PROSITE" id="PS50893">
    <property type="entry name" value="ABC_TRANSPORTER_2"/>
    <property type="match status" value="1"/>
</dbReference>
<comment type="caution">
    <text evidence="11">The sequence shown here is derived from an EMBL/GenBank/DDBJ whole genome shotgun (WGS) entry which is preliminary data.</text>
</comment>
<dbReference type="OrthoDB" id="9802264at2"/>
<evidence type="ECO:0000256" key="3">
    <source>
        <dbReference type="ARBA" id="ARBA00022475"/>
    </source>
</evidence>
<evidence type="ECO:0000256" key="8">
    <source>
        <dbReference type="ARBA" id="ARBA00023065"/>
    </source>
</evidence>
<keyword evidence="8" id="KW-0406">Ion transport</keyword>
<dbReference type="InterPro" id="IPR015853">
    <property type="entry name" value="ABC_transpr_FbpC"/>
</dbReference>
<dbReference type="InterPro" id="IPR008995">
    <property type="entry name" value="Mo/tungstate-bd_C_term_dom"/>
</dbReference>
<dbReference type="GO" id="GO:0015408">
    <property type="term" value="F:ABC-type ferric iron transporter activity"/>
    <property type="evidence" value="ECO:0007669"/>
    <property type="project" value="InterPro"/>
</dbReference>
<sequence length="359" mass="40019">MIKLTVNDLKLRYGSVEVLKGITLELHQGEILVLLGASGSGKTTLLRSIAGFERPYSGTIKIGEKFAFDDRQGQDVPTENRGLGLVFQSYALWPHKTVDQNIRYALKLRKLSSEQQQERSRAALEQLGLAHLRERYPHQLSGGQQQRVAVARALVYDPPVILMDEPLSNLDARLRDEAKAWLRTIIRERNLSAIMVTHDQAEALAVGDKIALLADGRLEQQGAPQEIYEQPRSLVTAEFFGSNNRLNGVVTGTENGMVKVEGAGWSLWGRPMEPVRVGEEAAVVIRSEAISLTEQRRNKLSLPLSLSMFAGERWHHLFEIDGRSFTAYGPKRIEPGTHQLSVEAEVVWVFHKPADEAGS</sequence>
<dbReference type="EMBL" id="JOKJ01000010">
    <property type="protein sequence ID" value="KEQ08254.1"/>
    <property type="molecule type" value="Genomic_DNA"/>
</dbReference>
<keyword evidence="12" id="KW-1185">Reference proteome</keyword>
<comment type="similarity">
    <text evidence="1">Belongs to the ABC transporter superfamily.</text>
</comment>
<dbReference type="CDD" id="cd03259">
    <property type="entry name" value="ABC_Carb_Solutes_like"/>
    <property type="match status" value="1"/>
</dbReference>
<dbReference type="InterPro" id="IPR050093">
    <property type="entry name" value="ABC_SmlMolc_Importer"/>
</dbReference>
<dbReference type="GO" id="GO:0005524">
    <property type="term" value="F:ATP binding"/>
    <property type="evidence" value="ECO:0007669"/>
    <property type="project" value="UniProtKB-KW"/>
</dbReference>
<dbReference type="GO" id="GO:0016020">
    <property type="term" value="C:membrane"/>
    <property type="evidence" value="ECO:0007669"/>
    <property type="project" value="InterPro"/>
</dbReference>
<dbReference type="InterPro" id="IPR017871">
    <property type="entry name" value="ABC_transporter-like_CS"/>
</dbReference>
<keyword evidence="2" id="KW-0813">Transport</keyword>
<name>A0A922T5L9_9HYPH</name>
<dbReference type="InterPro" id="IPR003593">
    <property type="entry name" value="AAA+_ATPase"/>
</dbReference>
<dbReference type="FunFam" id="3.40.50.300:FF:000425">
    <property type="entry name" value="Probable ABC transporter, ATP-binding subunit"/>
    <property type="match status" value="1"/>
</dbReference>
<proteinExistence type="inferred from homology"/>
<dbReference type="RefSeq" id="WP_037168449.1">
    <property type="nucleotide sequence ID" value="NZ_JOKI01000024.1"/>
</dbReference>
<dbReference type="SMART" id="SM00382">
    <property type="entry name" value="AAA"/>
    <property type="match status" value="1"/>
</dbReference>
<dbReference type="Gene3D" id="2.40.50.100">
    <property type="match status" value="1"/>
</dbReference>
<dbReference type="GO" id="GO:0015697">
    <property type="term" value="P:quaternary ammonium group transport"/>
    <property type="evidence" value="ECO:0007669"/>
    <property type="project" value="UniProtKB-ARBA"/>
</dbReference>
<gene>
    <name evidence="11" type="ORF">GV68_02870</name>
</gene>
<evidence type="ECO:0000256" key="2">
    <source>
        <dbReference type="ARBA" id="ARBA00022448"/>
    </source>
</evidence>
<dbReference type="Proteomes" id="UP000052167">
    <property type="component" value="Unassembled WGS sequence"/>
</dbReference>
<keyword evidence="4" id="KW-0410">Iron transport</keyword>
<organism evidence="11 12">
    <name type="scientific">Pseudorhizobium pelagicum</name>
    <dbReference type="NCBI Taxonomy" id="1509405"/>
    <lineage>
        <taxon>Bacteria</taxon>
        <taxon>Pseudomonadati</taxon>
        <taxon>Pseudomonadota</taxon>
        <taxon>Alphaproteobacteria</taxon>
        <taxon>Hyphomicrobiales</taxon>
        <taxon>Rhizobiaceae</taxon>
        <taxon>Rhizobium/Agrobacterium group</taxon>
        <taxon>Pseudorhizobium</taxon>
    </lineage>
</organism>
<feature type="domain" description="ABC transporter" evidence="10">
    <location>
        <begin position="4"/>
        <end position="240"/>
    </location>
</feature>
<dbReference type="PANTHER" id="PTHR42781:SF4">
    <property type="entry name" value="SPERMIDINE_PUTRESCINE IMPORT ATP-BINDING PROTEIN POTA"/>
    <property type="match status" value="1"/>
</dbReference>
<dbReference type="Gene3D" id="3.40.50.300">
    <property type="entry name" value="P-loop containing nucleotide triphosphate hydrolases"/>
    <property type="match status" value="1"/>
</dbReference>
<keyword evidence="6" id="KW-0067">ATP-binding</keyword>
<accession>A0A922T5L9</accession>